<dbReference type="InterPro" id="IPR036598">
    <property type="entry name" value="GOLD_dom_sf"/>
</dbReference>
<keyword evidence="3 8" id="KW-0812">Transmembrane</keyword>
<dbReference type="GO" id="GO:0012505">
    <property type="term" value="C:endomembrane system"/>
    <property type="evidence" value="ECO:0007669"/>
    <property type="project" value="UniProtKB-SubCell"/>
</dbReference>
<evidence type="ECO:0000256" key="5">
    <source>
        <dbReference type="ARBA" id="ARBA00022989"/>
    </source>
</evidence>
<feature type="signal peptide" evidence="10">
    <location>
        <begin position="1"/>
        <end position="21"/>
    </location>
</feature>
<dbReference type="HOGENOM" id="CLU_066963_0_1_1"/>
<proteinExistence type="inferred from homology"/>
<reference evidence="12 13" key="1">
    <citation type="journal article" date="2013" name="Nature">
        <title>Insights into bilaterian evolution from three spiralian genomes.</title>
        <authorList>
            <person name="Simakov O."/>
            <person name="Marletaz F."/>
            <person name="Cho S.J."/>
            <person name="Edsinger-Gonzales E."/>
            <person name="Havlak P."/>
            <person name="Hellsten U."/>
            <person name="Kuo D.H."/>
            <person name="Larsson T."/>
            <person name="Lv J."/>
            <person name="Arendt D."/>
            <person name="Savage R."/>
            <person name="Osoegawa K."/>
            <person name="de Jong P."/>
            <person name="Grimwood J."/>
            <person name="Chapman J.A."/>
            <person name="Shapiro H."/>
            <person name="Aerts A."/>
            <person name="Otillar R.P."/>
            <person name="Terry A.Y."/>
            <person name="Boore J.L."/>
            <person name="Grigoriev I.V."/>
            <person name="Lindberg D.R."/>
            <person name="Seaver E.C."/>
            <person name="Weisblat D.A."/>
            <person name="Putnam N.H."/>
            <person name="Rokhsar D.S."/>
        </authorList>
    </citation>
    <scope>NUCLEOTIDE SEQUENCE [LARGE SCALE GENOMIC DNA]</scope>
</reference>
<dbReference type="GeneID" id="20247644"/>
<feature type="domain" description="GOLD" evidence="11">
    <location>
        <begin position="35"/>
        <end position="117"/>
    </location>
</feature>
<accession>V4A201</accession>
<keyword evidence="13" id="KW-1185">Reference proteome</keyword>
<evidence type="ECO:0000256" key="2">
    <source>
        <dbReference type="ARBA" id="ARBA00007104"/>
    </source>
</evidence>
<sequence>MAVWWRIVTLSLTLLVKLVATAEVDLTLEVSAGQEECLFQFIKKPSNLEVEYQVIEGGDLDVDFSIISPNGQRLAHDLRKSENVHKVEVKVPGAYRFCMDNSFSRFTHKVVFFELLTEDDEDEDDKDWDLEKDEIAEYIDMTIEDLKTLIGTVKSNLEKTSQIQSILRVYESRDRSQMEHNYERVNFMSGVQVFIMLSVGITQVLMIRNLFTEKYSTGTKTHT</sequence>
<comment type="subcellular location">
    <subcellularLocation>
        <location evidence="7">Endomembrane system</location>
        <topology evidence="7">Single-pass membrane protein</topology>
    </subcellularLocation>
    <subcellularLocation>
        <location evidence="1 8">Membrane</location>
        <topology evidence="1 8">Single-pass type I membrane protein</topology>
    </subcellularLocation>
</comment>
<protein>
    <recommendedName>
        <fullName evidence="11">GOLD domain-containing protein</fullName>
    </recommendedName>
</protein>
<evidence type="ECO:0000313" key="13">
    <source>
        <dbReference type="Proteomes" id="UP000030746"/>
    </source>
</evidence>
<evidence type="ECO:0000256" key="9">
    <source>
        <dbReference type="SAM" id="Phobius"/>
    </source>
</evidence>
<organism evidence="12 13">
    <name type="scientific">Lottia gigantea</name>
    <name type="common">Giant owl limpet</name>
    <dbReference type="NCBI Taxonomy" id="225164"/>
    <lineage>
        <taxon>Eukaryota</taxon>
        <taxon>Metazoa</taxon>
        <taxon>Spiralia</taxon>
        <taxon>Lophotrochozoa</taxon>
        <taxon>Mollusca</taxon>
        <taxon>Gastropoda</taxon>
        <taxon>Patellogastropoda</taxon>
        <taxon>Lottioidea</taxon>
        <taxon>Lottiidae</taxon>
        <taxon>Lottia</taxon>
    </lineage>
</organism>
<dbReference type="RefSeq" id="XP_009051680.1">
    <property type="nucleotide sequence ID" value="XM_009053432.1"/>
</dbReference>
<dbReference type="EMBL" id="KB201304">
    <property type="protein sequence ID" value="ESO97838.1"/>
    <property type="molecule type" value="Genomic_DNA"/>
</dbReference>
<dbReference type="InterPro" id="IPR009038">
    <property type="entry name" value="GOLD_dom"/>
</dbReference>
<dbReference type="PANTHER" id="PTHR22811">
    <property type="entry name" value="TRANSMEMBRANE EMP24 DOMAIN-CONTAINING PROTEIN"/>
    <property type="match status" value="1"/>
</dbReference>
<dbReference type="PROSITE" id="PS50866">
    <property type="entry name" value="GOLD"/>
    <property type="match status" value="1"/>
</dbReference>
<name>V4A201_LOTGI</name>
<dbReference type="InterPro" id="IPR015720">
    <property type="entry name" value="Emp24-like"/>
</dbReference>
<evidence type="ECO:0000313" key="12">
    <source>
        <dbReference type="EMBL" id="ESO97838.1"/>
    </source>
</evidence>
<feature type="transmembrane region" description="Helical" evidence="9">
    <location>
        <begin position="187"/>
        <end position="207"/>
    </location>
</feature>
<evidence type="ECO:0000256" key="10">
    <source>
        <dbReference type="SAM" id="SignalP"/>
    </source>
</evidence>
<evidence type="ECO:0000256" key="6">
    <source>
        <dbReference type="ARBA" id="ARBA00023136"/>
    </source>
</evidence>
<comment type="similarity">
    <text evidence="2 8">Belongs to the EMP24/GP25L family.</text>
</comment>
<dbReference type="SUPFAM" id="SSF101576">
    <property type="entry name" value="Supernatant protein factor (SPF), C-terminal domain"/>
    <property type="match status" value="1"/>
</dbReference>
<dbReference type="STRING" id="225164.V4A201"/>
<keyword evidence="6 9" id="KW-0472">Membrane</keyword>
<dbReference type="Proteomes" id="UP000030746">
    <property type="component" value="Unassembled WGS sequence"/>
</dbReference>
<dbReference type="AlphaFoldDB" id="V4A201"/>
<dbReference type="KEGG" id="lgi:LOTGIDRAFT_228384"/>
<dbReference type="OMA" id="GQDQEDW"/>
<feature type="chain" id="PRO_5004718263" description="GOLD domain-containing protein" evidence="10">
    <location>
        <begin position="22"/>
        <end position="223"/>
    </location>
</feature>
<dbReference type="OrthoDB" id="5976732at2759"/>
<evidence type="ECO:0000256" key="7">
    <source>
        <dbReference type="ARBA" id="ARBA00037847"/>
    </source>
</evidence>
<evidence type="ECO:0000256" key="1">
    <source>
        <dbReference type="ARBA" id="ARBA00004479"/>
    </source>
</evidence>
<dbReference type="SMART" id="SM01190">
    <property type="entry name" value="EMP24_GP25L"/>
    <property type="match status" value="1"/>
</dbReference>
<keyword evidence="4 10" id="KW-0732">Signal</keyword>
<dbReference type="Pfam" id="PF01105">
    <property type="entry name" value="EMP24_GP25L"/>
    <property type="match status" value="1"/>
</dbReference>
<evidence type="ECO:0000256" key="8">
    <source>
        <dbReference type="RuleBase" id="RU003827"/>
    </source>
</evidence>
<dbReference type="CTD" id="20247644"/>
<gene>
    <name evidence="12" type="ORF">LOTGIDRAFT_228384</name>
</gene>
<evidence type="ECO:0000256" key="4">
    <source>
        <dbReference type="ARBA" id="ARBA00022729"/>
    </source>
</evidence>
<evidence type="ECO:0000256" key="3">
    <source>
        <dbReference type="ARBA" id="ARBA00022692"/>
    </source>
</evidence>
<keyword evidence="5 9" id="KW-1133">Transmembrane helix</keyword>
<dbReference type="GO" id="GO:0016020">
    <property type="term" value="C:membrane"/>
    <property type="evidence" value="ECO:0007669"/>
    <property type="project" value="UniProtKB-SubCell"/>
</dbReference>
<evidence type="ECO:0000259" key="11">
    <source>
        <dbReference type="PROSITE" id="PS50866"/>
    </source>
</evidence>